<feature type="transmembrane region" description="Helical" evidence="8">
    <location>
        <begin position="846"/>
        <end position="865"/>
    </location>
</feature>
<dbReference type="RefSeq" id="XP_024670826.1">
    <property type="nucleotide sequence ID" value="XM_024817611.1"/>
</dbReference>
<dbReference type="Gene3D" id="1.20.1560.10">
    <property type="entry name" value="ABC transporter type 1, transmembrane domain"/>
    <property type="match status" value="2"/>
</dbReference>
<evidence type="ECO:0000256" key="8">
    <source>
        <dbReference type="SAM" id="Phobius"/>
    </source>
</evidence>
<dbReference type="GeneID" id="36524771"/>
<dbReference type="PANTHER" id="PTHR43394">
    <property type="entry name" value="ATP-DEPENDENT PERMEASE MDL1, MITOCHONDRIAL"/>
    <property type="match status" value="1"/>
</dbReference>
<evidence type="ECO:0000256" key="4">
    <source>
        <dbReference type="ARBA" id="ARBA00022741"/>
    </source>
</evidence>
<organism evidence="11 12">
    <name type="scientific">Aspergillus candidus</name>
    <dbReference type="NCBI Taxonomy" id="41067"/>
    <lineage>
        <taxon>Eukaryota</taxon>
        <taxon>Fungi</taxon>
        <taxon>Dikarya</taxon>
        <taxon>Ascomycota</taxon>
        <taxon>Pezizomycotina</taxon>
        <taxon>Eurotiomycetes</taxon>
        <taxon>Eurotiomycetidae</taxon>
        <taxon>Eurotiales</taxon>
        <taxon>Aspergillaceae</taxon>
        <taxon>Aspergillus</taxon>
        <taxon>Aspergillus subgen. Circumdati</taxon>
    </lineage>
</organism>
<dbReference type="PROSITE" id="PS00211">
    <property type="entry name" value="ABC_TRANSPORTER_1"/>
    <property type="match status" value="2"/>
</dbReference>
<dbReference type="SUPFAM" id="SSF52540">
    <property type="entry name" value="P-loop containing nucleoside triphosphate hydrolases"/>
    <property type="match status" value="2"/>
</dbReference>
<dbReference type="CDD" id="cd03249">
    <property type="entry name" value="ABC_MTABC3_MDL1_MDL2"/>
    <property type="match status" value="2"/>
</dbReference>
<feature type="transmembrane region" description="Helical" evidence="8">
    <location>
        <begin position="104"/>
        <end position="125"/>
    </location>
</feature>
<evidence type="ECO:0000259" key="9">
    <source>
        <dbReference type="PROSITE" id="PS50893"/>
    </source>
</evidence>
<gene>
    <name evidence="11" type="ORF">BDW47DRAFT_132615</name>
</gene>
<dbReference type="GO" id="GO:0016887">
    <property type="term" value="F:ATP hydrolysis activity"/>
    <property type="evidence" value="ECO:0007669"/>
    <property type="project" value="InterPro"/>
</dbReference>
<dbReference type="InterPro" id="IPR003593">
    <property type="entry name" value="AAA+_ATPase"/>
</dbReference>
<sequence length="1269" mass="137654">MSVELGEDGPKLAKRLQDDEQQILTQQIAGATSYLSSTRFVWSCTSSWDGIILIISALAAIVGGAVTPAAMILVGQMGQSFRGYFIGETDGSAFQAQVIRTTLLYVYLAVAEFFAIYIATVGFTMSGEHIAQRIRERYLAAVLRQNIAYFEGIGVGEIANCITADTNLIQDAITGKASLTLSAIGSFVAAFIISFVQSWRLALVLLPAIVAIVGSMSIGASFMVKYTIRSLGSYSQGASIAEEAISSIETVAACGMQETLVQRYDQHLITARKAGLKSGISLAIMIAVMNAAIFWSYGLAFWQGSRFLVVDQVNLANILTILYATINGAFALGNVAPYAQAFVSGVAATQKISQTVSRQCKLIDPSVSTGERPSETIGRIELRNVKHVYPSRPELTVLHGLDLIFAEGKMTAIVGPSGCGKSTIVGLLERFYGPVGGDIVLDGRDIATLNLTWLRQQIGLVSQEPTLFSTTIFENIRYGLIGTSVEDAPNQEIEELVISAARTANAYEFITALPDGFQTHVGDRGSLLSGGQKQRIAIARAIIKNPKILLLDEATSALDVKSERLVQKGLDNAAKGRTTIVIAHRLSTITAADNIVVMSEGQIVEQGTHNGLLEKRSIYYDLIEKQRIHAEKQNALIAVEEPVTAVSEKHPIITDQVKQGKEKQSDESTSSTEWKESEYSTWKLVRFVAGLNRGQTIPMLGGLLFSIIAGAAHPTQSVFFAKMVSSLSRTSSNYDALRRDVNYWSWMYLMIGFTTLIGWLGQGVCFAYYSQSLTHRARRQTLETILHQDIGLFSSPQYSSGMLTATLSTSASNLAGMSGVTLGTAFVILTTLIAGFVLSAAIGWKLALVCACMIPIQLGCGLLRLKALAILESKSRKAYEASATYACEASAAIRTVASLTLEQHIQKTYHGILSASRRSSLLSITQSSVLYAASQSFNFLCSALAFWYGSRLVMTDHYSMFQFFVCYTAIIAGSYSAGAIFAFAPDMGKAKSAARDIKNLMDRPVSIDSRRSRDGMRRSVVEGHIQLEHVTFSYPTRSDRTALEEVNLTVEPGQYVALVGSSGSGKSTIVSLLERFFDPSSGRVLVDHQDIKSWSVKDYRSHISLVSQTPTLYDGNIRDNILLGMGGDAETISEDAICRVCKEANIYDFVSSLPDGFETIVGARGTMLSGGQKQRIAIARALLRNPRVLLLDEATSALDSESEKVVQVALDAASRGRTTVAVAHRISTVQNADCIYVLESGRIVEQGNHQTLMALKGRYYELVKLQSVE</sequence>
<dbReference type="SUPFAM" id="SSF90123">
    <property type="entry name" value="ABC transporter transmembrane region"/>
    <property type="match status" value="2"/>
</dbReference>
<feature type="domain" description="ABC transmembrane type-1" evidence="10">
    <location>
        <begin position="54"/>
        <end position="344"/>
    </location>
</feature>
<keyword evidence="11" id="KW-0378">Hydrolase</keyword>
<dbReference type="Pfam" id="PF00005">
    <property type="entry name" value="ABC_tran"/>
    <property type="match status" value="2"/>
</dbReference>
<feature type="transmembrane region" description="Helical" evidence="8">
    <location>
        <begin position="51"/>
        <end position="74"/>
    </location>
</feature>
<feature type="transmembrane region" description="Helical" evidence="8">
    <location>
        <begin position="820"/>
        <end position="840"/>
    </location>
</feature>
<keyword evidence="5" id="KW-0067">ATP-binding</keyword>
<dbReference type="InterPro" id="IPR027417">
    <property type="entry name" value="P-loop_NTPase"/>
</dbReference>
<dbReference type="CDD" id="cd18578">
    <property type="entry name" value="ABC_6TM_Pgp_ABCB1_D2_like"/>
    <property type="match status" value="1"/>
</dbReference>
<keyword evidence="4" id="KW-0547">Nucleotide-binding</keyword>
<dbReference type="CDD" id="cd18577">
    <property type="entry name" value="ABC_6TM_Pgp_ABCB1_D1_like"/>
    <property type="match status" value="1"/>
</dbReference>
<dbReference type="GO" id="GO:0015421">
    <property type="term" value="F:ABC-type oligopeptide transporter activity"/>
    <property type="evidence" value="ECO:0007669"/>
    <property type="project" value="TreeGrafter"/>
</dbReference>
<reference evidence="11 12" key="1">
    <citation type="submission" date="2017-12" db="EMBL/GenBank/DDBJ databases">
        <authorList>
            <consortium name="DOE Joint Genome Institute"/>
            <person name="Haridas S."/>
            <person name="Kjaerbolling I."/>
            <person name="Vesth T.C."/>
            <person name="Frisvad J.C."/>
            <person name="Nybo J.L."/>
            <person name="Theobald S."/>
            <person name="Kuo A."/>
            <person name="Bowyer P."/>
            <person name="Matsuda Y."/>
            <person name="Mondo S."/>
            <person name="Lyhne E.K."/>
            <person name="Kogle M.E."/>
            <person name="Clum A."/>
            <person name="Lipzen A."/>
            <person name="Salamov A."/>
            <person name="Ngan C.Y."/>
            <person name="Daum C."/>
            <person name="Chiniquy J."/>
            <person name="Barry K."/>
            <person name="LaButti K."/>
            <person name="Simmons B.A."/>
            <person name="Magnuson J.K."/>
            <person name="Mortensen U.H."/>
            <person name="Larsen T.O."/>
            <person name="Grigoriev I.V."/>
            <person name="Baker S.E."/>
            <person name="Andersen M.R."/>
            <person name="Nordberg H.P."/>
            <person name="Cantor M.N."/>
            <person name="Hua S.X."/>
        </authorList>
    </citation>
    <scope>NUCLEOTIDE SEQUENCE [LARGE SCALE GENOMIC DNA]</scope>
    <source>
        <strain evidence="11 12">CBS 102.13</strain>
    </source>
</reference>
<dbReference type="InterPro" id="IPR039421">
    <property type="entry name" value="Type_1_exporter"/>
</dbReference>
<dbReference type="InterPro" id="IPR036640">
    <property type="entry name" value="ABC1_TM_sf"/>
</dbReference>
<name>A0A2I2F851_ASPCN</name>
<dbReference type="PANTHER" id="PTHR43394:SF27">
    <property type="entry name" value="ATP-DEPENDENT TRANSLOCASE ABCB1-LIKE"/>
    <property type="match status" value="1"/>
</dbReference>
<dbReference type="FunFam" id="3.40.50.300:FF:000251">
    <property type="entry name" value="ABC transporter B family member 19"/>
    <property type="match status" value="1"/>
</dbReference>
<dbReference type="SMART" id="SM00382">
    <property type="entry name" value="AAA"/>
    <property type="match status" value="2"/>
</dbReference>
<dbReference type="GO" id="GO:0005886">
    <property type="term" value="C:plasma membrane"/>
    <property type="evidence" value="ECO:0007669"/>
    <property type="project" value="UniProtKB-SubCell"/>
</dbReference>
<dbReference type="AlphaFoldDB" id="A0A2I2F851"/>
<dbReference type="InterPro" id="IPR017871">
    <property type="entry name" value="ABC_transporter-like_CS"/>
</dbReference>
<dbReference type="Proteomes" id="UP000234585">
    <property type="component" value="Unassembled WGS sequence"/>
</dbReference>
<evidence type="ECO:0000259" key="10">
    <source>
        <dbReference type="PROSITE" id="PS50929"/>
    </source>
</evidence>
<feature type="transmembrane region" description="Helical" evidence="8">
    <location>
        <begin position="960"/>
        <end position="984"/>
    </location>
</feature>
<dbReference type="GO" id="GO:0005743">
    <property type="term" value="C:mitochondrial inner membrane"/>
    <property type="evidence" value="ECO:0007669"/>
    <property type="project" value="TreeGrafter"/>
</dbReference>
<dbReference type="EMBL" id="KZ559148">
    <property type="protein sequence ID" value="PLB36814.1"/>
    <property type="molecule type" value="Genomic_DNA"/>
</dbReference>
<feature type="domain" description="ABC transporter" evidence="9">
    <location>
        <begin position="1025"/>
        <end position="1265"/>
    </location>
</feature>
<keyword evidence="12" id="KW-1185">Reference proteome</keyword>
<feature type="transmembrane region" description="Helical" evidence="8">
    <location>
        <begin position="743"/>
        <end position="769"/>
    </location>
</feature>
<evidence type="ECO:0000256" key="5">
    <source>
        <dbReference type="ARBA" id="ARBA00022840"/>
    </source>
</evidence>
<evidence type="ECO:0000256" key="1">
    <source>
        <dbReference type="ARBA" id="ARBA00004651"/>
    </source>
</evidence>
<feature type="transmembrane region" description="Helical" evidence="8">
    <location>
        <begin position="928"/>
        <end position="948"/>
    </location>
</feature>
<feature type="transmembrane region" description="Helical" evidence="8">
    <location>
        <begin position="703"/>
        <end position="723"/>
    </location>
</feature>
<comment type="similarity">
    <text evidence="2">Belongs to the ABC transporter superfamily. ABCB family. Multidrug resistance exporter (TC 3.A.1.201) subfamily.</text>
</comment>
<feature type="transmembrane region" description="Helical" evidence="8">
    <location>
        <begin position="282"/>
        <end position="302"/>
    </location>
</feature>
<dbReference type="OrthoDB" id="6500128at2759"/>
<dbReference type="GO" id="GO:0005524">
    <property type="term" value="F:ATP binding"/>
    <property type="evidence" value="ECO:0007669"/>
    <property type="project" value="UniProtKB-KW"/>
</dbReference>
<dbReference type="GO" id="GO:0090374">
    <property type="term" value="P:oligopeptide export from mitochondrion"/>
    <property type="evidence" value="ECO:0007669"/>
    <property type="project" value="TreeGrafter"/>
</dbReference>
<feature type="transmembrane region" description="Helical" evidence="8">
    <location>
        <begin position="314"/>
        <end position="332"/>
    </location>
</feature>
<feature type="domain" description="ABC transporter" evidence="9">
    <location>
        <begin position="380"/>
        <end position="625"/>
    </location>
</feature>
<feature type="domain" description="ABC transmembrane type-1" evidence="10">
    <location>
        <begin position="700"/>
        <end position="989"/>
    </location>
</feature>
<feature type="transmembrane region" description="Helical" evidence="8">
    <location>
        <begin position="177"/>
        <end position="196"/>
    </location>
</feature>
<evidence type="ECO:0000256" key="2">
    <source>
        <dbReference type="ARBA" id="ARBA00007577"/>
    </source>
</evidence>
<dbReference type="Pfam" id="PF00664">
    <property type="entry name" value="ABC_membrane"/>
    <property type="match status" value="2"/>
</dbReference>
<dbReference type="Gene3D" id="3.40.50.300">
    <property type="entry name" value="P-loop containing nucleotide triphosphate hydrolases"/>
    <property type="match status" value="2"/>
</dbReference>
<evidence type="ECO:0000313" key="12">
    <source>
        <dbReference type="Proteomes" id="UP000234585"/>
    </source>
</evidence>
<dbReference type="PROSITE" id="PS50929">
    <property type="entry name" value="ABC_TM1F"/>
    <property type="match status" value="2"/>
</dbReference>
<dbReference type="PROSITE" id="PS50893">
    <property type="entry name" value="ABC_TRANSPORTER_2"/>
    <property type="match status" value="2"/>
</dbReference>
<evidence type="ECO:0000256" key="6">
    <source>
        <dbReference type="ARBA" id="ARBA00022989"/>
    </source>
</evidence>
<dbReference type="InterPro" id="IPR003439">
    <property type="entry name" value="ABC_transporter-like_ATP-bd"/>
</dbReference>
<accession>A0A2I2F851</accession>
<dbReference type="STRING" id="41067.A0A2I2F851"/>
<keyword evidence="6 8" id="KW-1133">Transmembrane helix</keyword>
<protein>
    <submittedName>
        <fullName evidence="11">P-loop containing nucleoside triphosphate hydrolase protein</fullName>
    </submittedName>
</protein>
<feature type="transmembrane region" description="Helical" evidence="8">
    <location>
        <begin position="202"/>
        <end position="224"/>
    </location>
</feature>
<dbReference type="InterPro" id="IPR011527">
    <property type="entry name" value="ABC1_TM_dom"/>
</dbReference>
<keyword evidence="3 8" id="KW-0812">Transmembrane</keyword>
<dbReference type="FunFam" id="3.40.50.300:FF:000916">
    <property type="entry name" value="ABC transporter B family member 9"/>
    <property type="match status" value="1"/>
</dbReference>
<proteinExistence type="inferred from homology"/>
<evidence type="ECO:0000313" key="11">
    <source>
        <dbReference type="EMBL" id="PLB36814.1"/>
    </source>
</evidence>
<keyword evidence="7 8" id="KW-0472">Membrane</keyword>
<evidence type="ECO:0000256" key="3">
    <source>
        <dbReference type="ARBA" id="ARBA00022692"/>
    </source>
</evidence>
<evidence type="ECO:0000256" key="7">
    <source>
        <dbReference type="ARBA" id="ARBA00023136"/>
    </source>
</evidence>
<comment type="subcellular location">
    <subcellularLocation>
        <location evidence="1">Cell membrane</location>
        <topology evidence="1">Multi-pass membrane protein</topology>
    </subcellularLocation>
</comment>